<evidence type="ECO:0000256" key="1">
    <source>
        <dbReference type="SAM" id="MobiDB-lite"/>
    </source>
</evidence>
<feature type="compositionally biased region" description="Basic and acidic residues" evidence="1">
    <location>
        <begin position="127"/>
        <end position="139"/>
    </location>
</feature>
<sequence length="599" mass="66235">MSSDYESSSSSDRLAMLTKQQSVPAKQNQLPKAKKTQAPAGTRTKAKKSAPSSSDARKGTSAVPLPTKKAPARNPKQRPARAGAKTKNKAATANKKKKVSWLDEADLENDKVYGTDEESEVASGLSKGRDNNEDTKTDSEISVGQTKPLPPIKKAIGVKTLPRKPQAVQFPKPPPEKPRPTAVSSPVPVLSDAETDRESSASSAEPQDPFVHPTNTVSTYSELNKADTLPETPDDDPDGHAATNKPPPTQIDIHDDTVPTNEPEHSDDDIKALAFNRGAEQVVEAGLDNECRQMFTHILQLAAQPSEWLDDLQENDYRIHGGRRSAMEFGHSAAHNILTYVLRKMNDNPTKAYEPILFDYEEITLRVSGTPDDTEREKYMAYSASQIWEPFKKVAYEGEKLLDTRPEHRAEWTSTLWKLLTERTHHVLRDLDVEAAPRPERNVSFVLLLVLTLAPKKEVLKVAMGREERVHSFNERFEDLVADALKCLRHKAYPTSSTCEVTAIFSRLSKHLQREQKEHGYVMLEGGLPHPLTSAVHTLPSTPVSPGGSPKDRLDGRASPSGFPKRTASETLDRRSGNGKRLKASYAEKGSRSESDEED</sequence>
<feature type="compositionally biased region" description="Basic and acidic residues" evidence="1">
    <location>
        <begin position="252"/>
        <end position="267"/>
    </location>
</feature>
<dbReference type="EMBL" id="ML975404">
    <property type="protein sequence ID" value="KAF1830225.1"/>
    <property type="molecule type" value="Genomic_DNA"/>
</dbReference>
<dbReference type="AlphaFoldDB" id="A0A6A5JYR6"/>
<feature type="compositionally biased region" description="Basic and acidic residues" evidence="1">
    <location>
        <begin position="589"/>
        <end position="599"/>
    </location>
</feature>
<feature type="region of interest" description="Disordered" evidence="1">
    <location>
        <begin position="1"/>
        <end position="267"/>
    </location>
</feature>
<feature type="compositionally biased region" description="Basic and acidic residues" evidence="1">
    <location>
        <begin position="567"/>
        <end position="576"/>
    </location>
</feature>
<proteinExistence type="predicted"/>
<dbReference type="OrthoDB" id="10688724at2759"/>
<dbReference type="Proteomes" id="UP000800040">
    <property type="component" value="Unassembled WGS sequence"/>
</dbReference>
<evidence type="ECO:0000313" key="2">
    <source>
        <dbReference type="EMBL" id="KAF1830225.1"/>
    </source>
</evidence>
<protein>
    <submittedName>
        <fullName evidence="2">Uncharacterized protein</fullName>
    </submittedName>
</protein>
<reference evidence="2" key="1">
    <citation type="submission" date="2020-01" db="EMBL/GenBank/DDBJ databases">
        <authorList>
            <consortium name="DOE Joint Genome Institute"/>
            <person name="Haridas S."/>
            <person name="Albert R."/>
            <person name="Binder M."/>
            <person name="Bloem J."/>
            <person name="Labutti K."/>
            <person name="Salamov A."/>
            <person name="Andreopoulos B."/>
            <person name="Baker S.E."/>
            <person name="Barry K."/>
            <person name="Bills G."/>
            <person name="Bluhm B.H."/>
            <person name="Cannon C."/>
            <person name="Castanera R."/>
            <person name="Culley D.E."/>
            <person name="Daum C."/>
            <person name="Ezra D."/>
            <person name="Gonzalez J.B."/>
            <person name="Henrissat B."/>
            <person name="Kuo A."/>
            <person name="Liang C."/>
            <person name="Lipzen A."/>
            <person name="Lutzoni F."/>
            <person name="Magnuson J."/>
            <person name="Mondo S."/>
            <person name="Nolan M."/>
            <person name="Ohm R."/>
            <person name="Pangilinan J."/>
            <person name="Park H.-J."/>
            <person name="Ramirez L."/>
            <person name="Alfaro M."/>
            <person name="Sun H."/>
            <person name="Tritt A."/>
            <person name="Yoshinaga Y."/>
            <person name="Zwiers L.-H."/>
            <person name="Turgeon B.G."/>
            <person name="Goodwin S.B."/>
            <person name="Spatafora J.W."/>
            <person name="Crous P.W."/>
            <person name="Grigoriev I.V."/>
        </authorList>
    </citation>
    <scope>NUCLEOTIDE SEQUENCE</scope>
    <source>
        <strain evidence="2">P77</strain>
    </source>
</reference>
<gene>
    <name evidence="2" type="ORF">BDW02DRAFT_583037</name>
</gene>
<feature type="compositionally biased region" description="Polar residues" evidence="1">
    <location>
        <begin position="535"/>
        <end position="544"/>
    </location>
</feature>
<keyword evidence="3" id="KW-1185">Reference proteome</keyword>
<organism evidence="2 3">
    <name type="scientific">Decorospora gaudefroyi</name>
    <dbReference type="NCBI Taxonomy" id="184978"/>
    <lineage>
        <taxon>Eukaryota</taxon>
        <taxon>Fungi</taxon>
        <taxon>Dikarya</taxon>
        <taxon>Ascomycota</taxon>
        <taxon>Pezizomycotina</taxon>
        <taxon>Dothideomycetes</taxon>
        <taxon>Pleosporomycetidae</taxon>
        <taxon>Pleosporales</taxon>
        <taxon>Pleosporineae</taxon>
        <taxon>Pleosporaceae</taxon>
        <taxon>Decorospora</taxon>
    </lineage>
</organism>
<feature type="compositionally biased region" description="Polar residues" evidence="1">
    <location>
        <begin position="213"/>
        <end position="222"/>
    </location>
</feature>
<accession>A0A6A5JYR6</accession>
<feature type="region of interest" description="Disordered" evidence="1">
    <location>
        <begin position="533"/>
        <end position="599"/>
    </location>
</feature>
<feature type="compositionally biased region" description="Low complexity" evidence="1">
    <location>
        <begin position="1"/>
        <end position="12"/>
    </location>
</feature>
<name>A0A6A5JYR6_9PLEO</name>
<feature type="compositionally biased region" description="Basic residues" evidence="1">
    <location>
        <begin position="75"/>
        <end position="99"/>
    </location>
</feature>
<evidence type="ECO:0000313" key="3">
    <source>
        <dbReference type="Proteomes" id="UP000800040"/>
    </source>
</evidence>
<feature type="compositionally biased region" description="Polar residues" evidence="1">
    <location>
        <begin position="18"/>
        <end position="30"/>
    </location>
</feature>